<dbReference type="InterPro" id="IPR057136">
    <property type="entry name" value="At2g35280_TPR_dom"/>
</dbReference>
<evidence type="ECO:0000313" key="2">
    <source>
        <dbReference type="EMBL" id="RLM49528.1"/>
    </source>
</evidence>
<reference evidence="3" key="1">
    <citation type="journal article" date="2019" name="Nat. Commun.">
        <title>The genome of broomcorn millet.</title>
        <authorList>
            <person name="Zou C."/>
            <person name="Miki D."/>
            <person name="Li D."/>
            <person name="Tang Q."/>
            <person name="Xiao L."/>
            <person name="Rajput S."/>
            <person name="Deng P."/>
            <person name="Jia W."/>
            <person name="Huang R."/>
            <person name="Zhang M."/>
            <person name="Sun Y."/>
            <person name="Hu J."/>
            <person name="Fu X."/>
            <person name="Schnable P.S."/>
            <person name="Li F."/>
            <person name="Zhang H."/>
            <person name="Feng B."/>
            <person name="Zhu X."/>
            <person name="Liu R."/>
            <person name="Schnable J.C."/>
            <person name="Zhu J.-K."/>
            <person name="Zhang H."/>
        </authorList>
    </citation>
    <scope>NUCLEOTIDE SEQUENCE [LARGE SCALE GENOMIC DNA]</scope>
</reference>
<protein>
    <recommendedName>
        <fullName evidence="1">At2g35280-like TPR domain-containing protein</fullName>
    </recommendedName>
</protein>
<organism evidence="2 3">
    <name type="scientific">Panicum miliaceum</name>
    <name type="common">Proso millet</name>
    <name type="synonym">Broomcorn millet</name>
    <dbReference type="NCBI Taxonomy" id="4540"/>
    <lineage>
        <taxon>Eukaryota</taxon>
        <taxon>Viridiplantae</taxon>
        <taxon>Streptophyta</taxon>
        <taxon>Embryophyta</taxon>
        <taxon>Tracheophyta</taxon>
        <taxon>Spermatophyta</taxon>
        <taxon>Magnoliopsida</taxon>
        <taxon>Liliopsida</taxon>
        <taxon>Poales</taxon>
        <taxon>Poaceae</taxon>
        <taxon>PACMAD clade</taxon>
        <taxon>Panicoideae</taxon>
        <taxon>Panicodae</taxon>
        <taxon>Paniceae</taxon>
        <taxon>Panicinae</taxon>
        <taxon>Panicum</taxon>
        <taxon>Panicum sect. Panicum</taxon>
    </lineage>
</organism>
<gene>
    <name evidence="2" type="ORF">C2845_PMPSC055657</name>
</gene>
<keyword evidence="3" id="KW-1185">Reference proteome</keyword>
<dbReference type="EMBL" id="PQIB02000511">
    <property type="protein sequence ID" value="RLM49528.1"/>
    <property type="molecule type" value="Genomic_DNA"/>
</dbReference>
<accession>A0A3L6PCN1</accession>
<feature type="domain" description="At2g35280-like TPR" evidence="1">
    <location>
        <begin position="27"/>
        <end position="95"/>
    </location>
</feature>
<evidence type="ECO:0000313" key="3">
    <source>
        <dbReference type="Proteomes" id="UP000275267"/>
    </source>
</evidence>
<evidence type="ECO:0000259" key="1">
    <source>
        <dbReference type="Pfam" id="PF23310"/>
    </source>
</evidence>
<sequence>MRDRVCGAPLVRCSLNLRWALWQSDDTETRERLIANTYATGNLEARFVKGMRVMFREHNGALHAPLDELDQAARGGHKPAAYMLAMLLCGAEADLRAKELLDEAADEDPTLAVWNDRGLASTVVEAFNMVWMEVWPNFDQ</sequence>
<comment type="caution">
    <text evidence="2">The sequence shown here is derived from an EMBL/GenBank/DDBJ whole genome shotgun (WGS) entry which is preliminary data.</text>
</comment>
<dbReference type="AlphaFoldDB" id="A0A3L6PCN1"/>
<name>A0A3L6PCN1_PANMI</name>
<dbReference type="Proteomes" id="UP000275267">
    <property type="component" value="Unassembled WGS sequence"/>
</dbReference>
<dbReference type="Pfam" id="PF23310">
    <property type="entry name" value="TPR_27"/>
    <property type="match status" value="1"/>
</dbReference>
<proteinExistence type="predicted"/>